<keyword evidence="2 9" id="KW-0645">Protease</keyword>
<dbReference type="GO" id="GO:0004222">
    <property type="term" value="F:metalloendopeptidase activity"/>
    <property type="evidence" value="ECO:0000318"/>
    <property type="project" value="GO_Central"/>
</dbReference>
<dbReference type="FunCoup" id="A0A7M7NPR3">
    <property type="interactions" value="1153"/>
</dbReference>
<dbReference type="AlphaFoldDB" id="A0A7M7NPR3"/>
<keyword evidence="3 9" id="KW-0479">Metal-binding</keyword>
<dbReference type="InterPro" id="IPR001567">
    <property type="entry name" value="Pept_M3A_M3B_dom"/>
</dbReference>
<dbReference type="InterPro" id="IPR024079">
    <property type="entry name" value="MetalloPept_cat_dom_sf"/>
</dbReference>
<evidence type="ECO:0000259" key="11">
    <source>
        <dbReference type="Pfam" id="PF01432"/>
    </source>
</evidence>
<dbReference type="SUPFAM" id="SSF55486">
    <property type="entry name" value="Metalloproteases ('zincins'), catalytic domain"/>
    <property type="match status" value="1"/>
</dbReference>
<sequence>MSVLKVATNALLSSVRSQKWSAKLRLRSRRICGVRPHRTWRIITLPIILLLIAVVSGVKPLNLYCSAVGNFFERYILPSNQFCTAVPDTENSLLMQDGLPRFRAFHASHVAPGMQKLVHDFERGIGDIEHTYKGYTASDLSWPKVSDPLERLGSPLEFGWGMVSHLNGVKNNQELREAYQQAQPSVVMVSSKLAQSETIYNAMKELLQHADSMNFDTPQHRILESAVRQAKQGGVELTGKDKETFNQIRLQLAKLSNDFSNNVLDATKAFSLDLNDEKDVEGLPASLRQLMAVSAASPGSQQVDPDQGPWKLTLDLPCFEPFMKHSRRRDLREIVYRAYVTRASSESHNNSGIIEDIRRLRREISALLGYKDFAALSLESKMAGQAENVWKLIHNLRDRSKEAAKRELSELQSFASSNGFTEDLNLWDLSFWAERQREHLFSFNDEDLRPYFPLPKVLEGLFNLTSFLFSVQIQHTADGEVEKWHDDVQFYKIFSNNGEHIASFYLDPYSRPAEKRGGAWMDQCQGRSELLGTKPVAYLVCNQTPPQKDKPSLMTFREVETLFHEFGHGLQHMLTQVPYASAAGINNVEWDAVELPSQFMENWLYDPETIGVVSSHYQTGERLPDTLFQQVLKARKYMAGSAMLRQLYFSALDLELHTSDDPWLDVMSRIADEYTVIKPLQEDRFPCSFQHIFSSGYAAGYYSYKWAEVMAADAFSAFEDVGLSNREEVAKVGTRFRDTVLGMGGGTHPRDVFREFRGRDAEVGPLLRTYGLA</sequence>
<protein>
    <recommendedName>
        <fullName evidence="8">oligopeptidase A</fullName>
        <ecNumber evidence="8">3.4.24.70</ecNumber>
    </recommendedName>
</protein>
<evidence type="ECO:0000256" key="7">
    <source>
        <dbReference type="ARBA" id="ARBA00024603"/>
    </source>
</evidence>
<evidence type="ECO:0000256" key="1">
    <source>
        <dbReference type="ARBA" id="ARBA00006040"/>
    </source>
</evidence>
<keyword evidence="4 9" id="KW-0378">Hydrolase</keyword>
<dbReference type="Proteomes" id="UP000007110">
    <property type="component" value="Unassembled WGS sequence"/>
</dbReference>
<dbReference type="EC" id="3.4.24.70" evidence="8"/>
<evidence type="ECO:0000256" key="6">
    <source>
        <dbReference type="ARBA" id="ARBA00023049"/>
    </source>
</evidence>
<dbReference type="GO" id="GO:0046872">
    <property type="term" value="F:metal ion binding"/>
    <property type="evidence" value="ECO:0007669"/>
    <property type="project" value="UniProtKB-UniRule"/>
</dbReference>
<feature type="transmembrane region" description="Helical" evidence="10">
    <location>
        <begin position="39"/>
        <end position="58"/>
    </location>
</feature>
<dbReference type="Pfam" id="PF01432">
    <property type="entry name" value="Peptidase_M3"/>
    <property type="match status" value="1"/>
</dbReference>
<dbReference type="PANTHER" id="PTHR11804">
    <property type="entry name" value="PROTEASE M3 THIMET OLIGOPEPTIDASE-RELATED"/>
    <property type="match status" value="1"/>
</dbReference>
<dbReference type="RefSeq" id="XP_030839818.1">
    <property type="nucleotide sequence ID" value="XM_030983958.1"/>
</dbReference>
<evidence type="ECO:0000256" key="3">
    <source>
        <dbReference type="ARBA" id="ARBA00022723"/>
    </source>
</evidence>
<dbReference type="KEGG" id="spu:576308"/>
<dbReference type="GO" id="GO:0006518">
    <property type="term" value="P:peptide metabolic process"/>
    <property type="evidence" value="ECO:0000318"/>
    <property type="project" value="GO_Central"/>
</dbReference>
<dbReference type="Gene3D" id="1.10.1370.40">
    <property type="match status" value="1"/>
</dbReference>
<dbReference type="InterPro" id="IPR045090">
    <property type="entry name" value="Pept_M3A_M3B"/>
</dbReference>
<dbReference type="FunFam" id="1.10.1370.40:FF:000005">
    <property type="entry name" value="Organellar oligopeptidase A, chloroplastic/mitochondrial"/>
    <property type="match status" value="1"/>
</dbReference>
<dbReference type="GeneID" id="576308"/>
<dbReference type="Gene3D" id="3.40.390.10">
    <property type="entry name" value="Collagenase (Catalytic Domain)"/>
    <property type="match status" value="1"/>
</dbReference>
<feature type="domain" description="Oligopeptidase A N-terminal" evidence="12">
    <location>
        <begin position="114"/>
        <end position="242"/>
    </location>
</feature>
<dbReference type="InterPro" id="IPR024077">
    <property type="entry name" value="Neurolysin/TOP_dom2"/>
</dbReference>
<evidence type="ECO:0000256" key="4">
    <source>
        <dbReference type="ARBA" id="ARBA00022801"/>
    </source>
</evidence>
<evidence type="ECO:0000256" key="10">
    <source>
        <dbReference type="SAM" id="Phobius"/>
    </source>
</evidence>
<dbReference type="PANTHER" id="PTHR11804:SF83">
    <property type="entry name" value="LD37516P"/>
    <property type="match status" value="1"/>
</dbReference>
<keyword evidence="5 9" id="KW-0862">Zinc</keyword>
<evidence type="ECO:0000259" key="12">
    <source>
        <dbReference type="Pfam" id="PF19310"/>
    </source>
</evidence>
<dbReference type="OMA" id="QPLEGPW"/>
<dbReference type="OrthoDB" id="17530at2759"/>
<organism evidence="13 14">
    <name type="scientific">Strongylocentrotus purpuratus</name>
    <name type="common">Purple sea urchin</name>
    <dbReference type="NCBI Taxonomy" id="7668"/>
    <lineage>
        <taxon>Eukaryota</taxon>
        <taxon>Metazoa</taxon>
        <taxon>Echinodermata</taxon>
        <taxon>Eleutherozoa</taxon>
        <taxon>Echinozoa</taxon>
        <taxon>Echinoidea</taxon>
        <taxon>Euechinoidea</taxon>
        <taxon>Echinacea</taxon>
        <taxon>Camarodonta</taxon>
        <taxon>Echinidea</taxon>
        <taxon>Strongylocentrotidae</taxon>
        <taxon>Strongylocentrotus</taxon>
    </lineage>
</organism>
<keyword evidence="10" id="KW-1133">Transmembrane helix</keyword>
<proteinExistence type="inferred from homology"/>
<keyword evidence="10" id="KW-0472">Membrane</keyword>
<comment type="cofactor">
    <cofactor evidence="9">
        <name>Zn(2+)</name>
        <dbReference type="ChEBI" id="CHEBI:29105"/>
    </cofactor>
    <text evidence="9">Binds 1 zinc ion.</text>
</comment>
<dbReference type="GO" id="GO:0005829">
    <property type="term" value="C:cytosol"/>
    <property type="evidence" value="ECO:0007669"/>
    <property type="project" value="UniProtKB-ARBA"/>
</dbReference>
<evidence type="ECO:0000256" key="5">
    <source>
        <dbReference type="ARBA" id="ARBA00022833"/>
    </source>
</evidence>
<keyword evidence="6 9" id="KW-0482">Metalloprotease</keyword>
<evidence type="ECO:0000313" key="13">
    <source>
        <dbReference type="EnsemblMetazoa" id="XP_030839818"/>
    </source>
</evidence>
<reference evidence="13" key="2">
    <citation type="submission" date="2021-01" db="UniProtKB">
        <authorList>
            <consortium name="EnsemblMetazoa"/>
        </authorList>
    </citation>
    <scope>IDENTIFICATION</scope>
</reference>
<evidence type="ECO:0000313" key="14">
    <source>
        <dbReference type="Proteomes" id="UP000007110"/>
    </source>
</evidence>
<comment type="catalytic activity">
    <reaction evidence="7">
        <text>Hydrolysis of oligopeptides, with broad specificity. Gly or Ala commonly occur as P1 or P1' residues, but more distant residues are also important, as is shown by the fact that Z-Gly-Pro-Gly-|-Gly-Pro-Ala is cleaved, but not Z-(Gly)(5).</text>
        <dbReference type="EC" id="3.4.24.70"/>
    </reaction>
</comment>
<dbReference type="Pfam" id="PF19310">
    <property type="entry name" value="TOP_N"/>
    <property type="match status" value="1"/>
</dbReference>
<dbReference type="InParanoid" id="A0A7M7NPR3"/>
<feature type="domain" description="Peptidase M3A/M3B catalytic" evidence="11">
    <location>
        <begin position="322"/>
        <end position="771"/>
    </location>
</feature>
<dbReference type="Gene3D" id="1.10.1370.10">
    <property type="entry name" value="Neurolysin, domain 3"/>
    <property type="match status" value="1"/>
</dbReference>
<evidence type="ECO:0000256" key="9">
    <source>
        <dbReference type="RuleBase" id="RU003435"/>
    </source>
</evidence>
<dbReference type="InterPro" id="IPR034005">
    <property type="entry name" value="M3A_DCP"/>
</dbReference>
<name>A0A7M7NPR3_STRPU</name>
<dbReference type="EnsemblMetazoa" id="XM_030983958">
    <property type="protein sequence ID" value="XP_030839818"/>
    <property type="gene ID" value="LOC576308"/>
</dbReference>
<reference evidence="14" key="1">
    <citation type="submission" date="2015-02" db="EMBL/GenBank/DDBJ databases">
        <title>Genome sequencing for Strongylocentrotus purpuratus.</title>
        <authorList>
            <person name="Murali S."/>
            <person name="Liu Y."/>
            <person name="Vee V."/>
            <person name="English A."/>
            <person name="Wang M."/>
            <person name="Skinner E."/>
            <person name="Han Y."/>
            <person name="Muzny D.M."/>
            <person name="Worley K.C."/>
            <person name="Gibbs R.A."/>
        </authorList>
    </citation>
    <scope>NUCLEOTIDE SEQUENCE</scope>
</reference>
<keyword evidence="14" id="KW-1185">Reference proteome</keyword>
<dbReference type="CDD" id="cd06456">
    <property type="entry name" value="M3A_DCP"/>
    <property type="match status" value="1"/>
</dbReference>
<dbReference type="FunFam" id="3.40.390.10:FF:000009">
    <property type="entry name" value="Oligopeptidase A"/>
    <property type="match status" value="1"/>
</dbReference>
<accession>A0A7M7NPR3</accession>
<evidence type="ECO:0000256" key="2">
    <source>
        <dbReference type="ARBA" id="ARBA00022670"/>
    </source>
</evidence>
<keyword evidence="10" id="KW-0812">Transmembrane</keyword>
<dbReference type="InterPro" id="IPR045666">
    <property type="entry name" value="OpdA_N"/>
</dbReference>
<dbReference type="GO" id="GO:0006508">
    <property type="term" value="P:proteolysis"/>
    <property type="evidence" value="ECO:0000318"/>
    <property type="project" value="GO_Central"/>
</dbReference>
<comment type="similarity">
    <text evidence="1 9">Belongs to the peptidase M3 family.</text>
</comment>
<evidence type="ECO:0000256" key="8">
    <source>
        <dbReference type="ARBA" id="ARBA00026100"/>
    </source>
</evidence>